<organism evidence="2 3">
    <name type="scientific">Cocos nucifera</name>
    <name type="common">Coconut palm</name>
    <dbReference type="NCBI Taxonomy" id="13894"/>
    <lineage>
        <taxon>Eukaryota</taxon>
        <taxon>Viridiplantae</taxon>
        <taxon>Streptophyta</taxon>
        <taxon>Embryophyta</taxon>
        <taxon>Tracheophyta</taxon>
        <taxon>Spermatophyta</taxon>
        <taxon>Magnoliopsida</taxon>
        <taxon>Liliopsida</taxon>
        <taxon>Arecaceae</taxon>
        <taxon>Arecoideae</taxon>
        <taxon>Cocoseae</taxon>
        <taxon>Attaleinae</taxon>
        <taxon>Cocos</taxon>
    </lineage>
</organism>
<sequence>MEEIQKKALAPSSSQLEVISVSPIRSLPPELDVPSILQVDSIPIGPDSSGEAVEWNQSLVAMSGNGFFDKWRTAHHSFKRMLYDSSLQKVEKESKTKQHKWLITSLIQTRHYAAVVINQITDIEKELAMLQSKCETVEASNAEARAEATKAKAEAATAKSKVKAAKVEVICLKKALEEAEVSKVKVEASLKKKWRRARSKATDLEKKMEDQVTEAEKEAVATFKASKEFSQKKINFSKEAYIAGRDICRQRVATCFLELDLSNREYDEGGVKGDSSGDKVKLEVEASSAEKFLLKNFQKLKHLLDLKKSSAVKTLEKRLQKAIKEINALRCVCWSSANQIDKFWHDLHSTKDKIAELKQISNSRTNAGKTLEERILARDTIANLMKDRDKEKSKLLHLHIELASEVITREAKDTLKQLERARDDLKRMKKLLIMIRRTTDLEVADIIAMANKARFEMGGHLIRRLFPDVDISPSKVSSSKQVAPDTTAIE</sequence>
<reference evidence="2" key="1">
    <citation type="journal article" date="2017" name="Gigascience">
        <title>The genome draft of coconut (Cocos nucifera).</title>
        <authorList>
            <person name="Xiao Y."/>
            <person name="Xu P."/>
            <person name="Fan H."/>
            <person name="Baudouin L."/>
            <person name="Xia W."/>
            <person name="Bocs S."/>
            <person name="Xu J."/>
            <person name="Li Q."/>
            <person name="Guo A."/>
            <person name="Zhou L."/>
            <person name="Li J."/>
            <person name="Wu Y."/>
            <person name="Ma Z."/>
            <person name="Armero A."/>
            <person name="Issali A.E."/>
            <person name="Liu N."/>
            <person name="Peng M."/>
            <person name="Yang Y."/>
        </authorList>
    </citation>
    <scope>NUCLEOTIDE SEQUENCE</scope>
    <source>
        <tissue evidence="2">Spear leaf of Hainan Tall coconut</tissue>
    </source>
</reference>
<evidence type="ECO:0000256" key="1">
    <source>
        <dbReference type="SAM" id="Coils"/>
    </source>
</evidence>
<dbReference type="AlphaFoldDB" id="A0A8K0I0K1"/>
<protein>
    <submittedName>
        <fullName evidence="2">Uncharacterized protein</fullName>
    </submittedName>
</protein>
<name>A0A8K0I0K1_COCNU</name>
<dbReference type="Proteomes" id="UP000797356">
    <property type="component" value="Chromosome 2"/>
</dbReference>
<keyword evidence="3" id="KW-1185">Reference proteome</keyword>
<feature type="coiled-coil region" evidence="1">
    <location>
        <begin position="120"/>
        <end position="168"/>
    </location>
</feature>
<dbReference type="EMBL" id="CM017873">
    <property type="protein sequence ID" value="KAG1331661.1"/>
    <property type="molecule type" value="Genomic_DNA"/>
</dbReference>
<proteinExistence type="predicted"/>
<keyword evidence="1" id="KW-0175">Coiled coil</keyword>
<gene>
    <name evidence="2" type="ORF">COCNU_02G016290</name>
</gene>
<evidence type="ECO:0000313" key="2">
    <source>
        <dbReference type="EMBL" id="KAG1331661.1"/>
    </source>
</evidence>
<accession>A0A8K0I0K1</accession>
<evidence type="ECO:0000313" key="3">
    <source>
        <dbReference type="Proteomes" id="UP000797356"/>
    </source>
</evidence>
<reference evidence="2" key="2">
    <citation type="submission" date="2019-07" db="EMBL/GenBank/DDBJ databases">
        <authorList>
            <person name="Yang Y."/>
            <person name="Bocs S."/>
            <person name="Baudouin L."/>
        </authorList>
    </citation>
    <scope>NUCLEOTIDE SEQUENCE</scope>
    <source>
        <tissue evidence="2">Spear leaf of Hainan Tall coconut</tissue>
    </source>
</reference>
<comment type="caution">
    <text evidence="2">The sequence shown here is derived from an EMBL/GenBank/DDBJ whole genome shotgun (WGS) entry which is preliminary data.</text>
</comment>
<feature type="coiled-coil region" evidence="1">
    <location>
        <begin position="408"/>
        <end position="438"/>
    </location>
</feature>